<dbReference type="PANTHER" id="PTHR30290">
    <property type="entry name" value="PERIPLASMIC BINDING COMPONENT OF ABC TRANSPORTER"/>
    <property type="match status" value="1"/>
</dbReference>
<dbReference type="GO" id="GO:0015833">
    <property type="term" value="P:peptide transport"/>
    <property type="evidence" value="ECO:0007669"/>
    <property type="project" value="TreeGrafter"/>
</dbReference>
<dbReference type="Proteomes" id="UP000823736">
    <property type="component" value="Unassembled WGS sequence"/>
</dbReference>
<evidence type="ECO:0000256" key="3">
    <source>
        <dbReference type="ARBA" id="ARBA00022729"/>
    </source>
</evidence>
<accession>A0A8T4GZZ5</accession>
<keyword evidence="6" id="KW-1185">Reference proteome</keyword>
<keyword evidence="3" id="KW-0732">Signal</keyword>
<organism evidence="5 6">
    <name type="scientific">Halolamina salifodinae</name>
    <dbReference type="NCBI Taxonomy" id="1202767"/>
    <lineage>
        <taxon>Archaea</taxon>
        <taxon>Methanobacteriati</taxon>
        <taxon>Methanobacteriota</taxon>
        <taxon>Stenosarchaea group</taxon>
        <taxon>Halobacteria</taxon>
        <taxon>Halobacteriales</taxon>
        <taxon>Haloferacaceae</taxon>
    </lineage>
</organism>
<evidence type="ECO:0000256" key="1">
    <source>
        <dbReference type="ARBA" id="ARBA00005695"/>
    </source>
</evidence>
<comment type="caution">
    <text evidence="5">The sequence shown here is derived from an EMBL/GenBank/DDBJ whole genome shotgun (WGS) entry which is preliminary data.</text>
</comment>
<dbReference type="CDD" id="cd00995">
    <property type="entry name" value="PBP2_NikA_DppA_OppA_like"/>
    <property type="match status" value="1"/>
</dbReference>
<dbReference type="GO" id="GO:1904680">
    <property type="term" value="F:peptide transmembrane transporter activity"/>
    <property type="evidence" value="ECO:0007669"/>
    <property type="project" value="TreeGrafter"/>
</dbReference>
<dbReference type="SUPFAM" id="SSF53850">
    <property type="entry name" value="Periplasmic binding protein-like II"/>
    <property type="match status" value="2"/>
</dbReference>
<dbReference type="EMBL" id="JAGGLC010000002">
    <property type="protein sequence ID" value="MBP1986678.1"/>
    <property type="molecule type" value="Genomic_DNA"/>
</dbReference>
<dbReference type="AlphaFoldDB" id="A0A8T4GZZ5"/>
<dbReference type="Gene3D" id="3.10.105.10">
    <property type="entry name" value="Dipeptide-binding Protein, Domain 3"/>
    <property type="match status" value="2"/>
</dbReference>
<evidence type="ECO:0000313" key="6">
    <source>
        <dbReference type="Proteomes" id="UP000823736"/>
    </source>
</evidence>
<dbReference type="Pfam" id="PF00496">
    <property type="entry name" value="SBP_bac_5"/>
    <property type="match status" value="1"/>
</dbReference>
<evidence type="ECO:0000313" key="5">
    <source>
        <dbReference type="EMBL" id="MBP1986678.1"/>
    </source>
</evidence>
<reference evidence="5" key="1">
    <citation type="submission" date="2021-03" db="EMBL/GenBank/DDBJ databases">
        <title>Genomic Encyclopedia of Type Strains, Phase IV (KMG-IV): sequencing the most valuable type-strain genomes for metagenomic binning, comparative biology and taxonomic classification.</title>
        <authorList>
            <person name="Goeker M."/>
        </authorList>
    </citation>
    <scope>NUCLEOTIDE SEQUENCE</scope>
    <source>
        <strain evidence="5">DSM 26232</strain>
    </source>
</reference>
<evidence type="ECO:0000259" key="4">
    <source>
        <dbReference type="Pfam" id="PF00496"/>
    </source>
</evidence>
<name>A0A8T4GZZ5_9EURY</name>
<proteinExistence type="inferred from homology"/>
<keyword evidence="2" id="KW-0813">Transport</keyword>
<evidence type="ECO:0000256" key="2">
    <source>
        <dbReference type="ARBA" id="ARBA00022448"/>
    </source>
</evidence>
<dbReference type="PANTHER" id="PTHR30290:SF9">
    <property type="entry name" value="OLIGOPEPTIDE-BINDING PROTEIN APPA"/>
    <property type="match status" value="1"/>
</dbReference>
<gene>
    <name evidence="5" type="ORF">J2753_001172</name>
</gene>
<dbReference type="PROSITE" id="PS51257">
    <property type="entry name" value="PROKAR_LIPOPROTEIN"/>
    <property type="match status" value="1"/>
</dbReference>
<protein>
    <submittedName>
        <fullName evidence="5">Peptide/nickel transport system substrate-binding protein</fullName>
    </submittedName>
</protein>
<sequence length="593" mass="65188">MNRAASKPSRRSVLAALGSAAVVAGSGCLRRARNLTGWESSQPISLRIKTLPTDADPYALALARRVAAWFRKAGIDVDVLPMAEQELLRECLLRTEFDMFVMRLPERFRDPDALRTLLHSRFADAPGWQNPFGYANLEVDEALDRQRTTDGQDRWEALASIQRTIARTQPFTLLTVPDDVRAARTDAHPNWQEVELRSPLGYLRLERPQDAEEPSTLRVVGTDRRGTTNLNPLSVEFRRSGVLTGLLYDPLTREIDGETTPWLASSVSLSAESPPTAQVELREDVDWHDGEPVTAADVAFTYDLLADTSLSDDDSSVGVPSPQFRSRSTLVADAEAVEERRVEFTFEDADPSVAARALTVPILPEHVWRERTDDAAIGGISLGGVTEALVTNNIPPVGSGPFEFVRNSPRERLVLRRTEDHFSTREGTGLPDWVGRAAIDELSISVVGSGVTAVETVVDGDADVTGTAVGAETVPRIGRATGTELLVERSDRPYVLGYNTREPHLDNPRVRNTLARLVDEPFLGDDVLDGYAHAAVGPLHETDWYPNDLMWRDENPVVPFFGEEGTLDVSAAREAFREAGYQYEDGTLVGGGP</sequence>
<dbReference type="Gene3D" id="3.40.190.10">
    <property type="entry name" value="Periplasmic binding protein-like II"/>
    <property type="match status" value="1"/>
</dbReference>
<feature type="domain" description="Solute-binding protein family 5" evidence="4">
    <location>
        <begin position="259"/>
        <end position="587"/>
    </location>
</feature>
<dbReference type="RefSeq" id="WP_209490967.1">
    <property type="nucleotide sequence ID" value="NZ_JAGGLC010000002.1"/>
</dbReference>
<dbReference type="OrthoDB" id="233597at2157"/>
<dbReference type="InterPro" id="IPR000914">
    <property type="entry name" value="SBP_5_dom"/>
</dbReference>
<comment type="similarity">
    <text evidence="1">Belongs to the bacterial solute-binding protein 5 family.</text>
</comment>
<dbReference type="InterPro" id="IPR039424">
    <property type="entry name" value="SBP_5"/>
</dbReference>